<evidence type="ECO:0000256" key="5">
    <source>
        <dbReference type="ARBA" id="ARBA00022840"/>
    </source>
</evidence>
<dbReference type="GO" id="GO:0005524">
    <property type="term" value="F:ATP binding"/>
    <property type="evidence" value="ECO:0007669"/>
    <property type="project" value="UniProtKB-KW"/>
</dbReference>
<feature type="binding site" evidence="9">
    <location>
        <position position="207"/>
    </location>
    <ligand>
        <name>Mg(2+)</name>
        <dbReference type="ChEBI" id="CHEBI:18420"/>
    </ligand>
</feature>
<dbReference type="PIRSF" id="PIRSF000706">
    <property type="entry name" value="Kanamycin_kin"/>
    <property type="match status" value="1"/>
</dbReference>
<keyword evidence="12" id="KW-1185">Reference proteome</keyword>
<name>A0A1H7IXE6_9ACTN</name>
<keyword evidence="5 7" id="KW-0067">ATP-binding</keyword>
<comment type="similarity">
    <text evidence="1 7">Belongs to the aminoglycoside phosphotransferase family.</text>
</comment>
<evidence type="ECO:0000313" key="12">
    <source>
        <dbReference type="Proteomes" id="UP000198953"/>
    </source>
</evidence>
<keyword evidence="4 7" id="KW-0418">Kinase</keyword>
<evidence type="ECO:0000256" key="9">
    <source>
        <dbReference type="PIRSR" id="PIRSR000706-2"/>
    </source>
</evidence>
<keyword evidence="9" id="KW-0479">Metal-binding</keyword>
<accession>A0A1H7IXE6</accession>
<evidence type="ECO:0000259" key="10">
    <source>
        <dbReference type="Pfam" id="PF01636"/>
    </source>
</evidence>
<dbReference type="Proteomes" id="UP000198953">
    <property type="component" value="Unassembled WGS sequence"/>
</dbReference>
<keyword evidence="2 7" id="KW-0808">Transferase</keyword>
<evidence type="ECO:0000256" key="6">
    <source>
        <dbReference type="ARBA" id="ARBA00023251"/>
    </source>
</evidence>
<dbReference type="InterPro" id="IPR024165">
    <property type="entry name" value="Kan/Strep_kinase"/>
</dbReference>
<evidence type="ECO:0000256" key="1">
    <source>
        <dbReference type="ARBA" id="ARBA00006219"/>
    </source>
</evidence>
<dbReference type="Gene3D" id="3.90.1200.10">
    <property type="match status" value="1"/>
</dbReference>
<dbReference type="EMBL" id="FOBF01000002">
    <property type="protein sequence ID" value="SEK66632.1"/>
    <property type="molecule type" value="Genomic_DNA"/>
</dbReference>
<keyword evidence="3 7" id="KW-0547">Nucleotide-binding</keyword>
<evidence type="ECO:0000256" key="8">
    <source>
        <dbReference type="PIRSR" id="PIRSR000706-1"/>
    </source>
</evidence>
<feature type="binding site" evidence="9">
    <location>
        <position position="221"/>
    </location>
    <ligand>
        <name>Mg(2+)</name>
        <dbReference type="ChEBI" id="CHEBI:18420"/>
    </ligand>
</feature>
<dbReference type="AlphaFoldDB" id="A0A1H7IXE6"/>
<reference evidence="11 12" key="1">
    <citation type="submission" date="2016-10" db="EMBL/GenBank/DDBJ databases">
        <authorList>
            <person name="de Groot N.N."/>
        </authorList>
    </citation>
    <scope>NUCLEOTIDE SEQUENCE [LARGE SCALE GENOMIC DNA]</scope>
    <source>
        <strain evidence="11 12">DSM 43357</strain>
    </source>
</reference>
<feature type="domain" description="Aminoglycoside phosphotransferase" evidence="10">
    <location>
        <begin position="49"/>
        <end position="266"/>
    </location>
</feature>
<evidence type="ECO:0000256" key="3">
    <source>
        <dbReference type="ARBA" id="ARBA00022741"/>
    </source>
</evidence>
<dbReference type="GO" id="GO:0016773">
    <property type="term" value="F:phosphotransferase activity, alcohol group as acceptor"/>
    <property type="evidence" value="ECO:0007669"/>
    <property type="project" value="InterPro"/>
</dbReference>
<proteinExistence type="inferred from homology"/>
<dbReference type="GO" id="GO:0016301">
    <property type="term" value="F:kinase activity"/>
    <property type="evidence" value="ECO:0007669"/>
    <property type="project" value="UniProtKB-KW"/>
</dbReference>
<dbReference type="GO" id="GO:0046872">
    <property type="term" value="F:metal ion binding"/>
    <property type="evidence" value="ECO:0007669"/>
    <property type="project" value="UniProtKB-KW"/>
</dbReference>
<dbReference type="SUPFAM" id="SSF56112">
    <property type="entry name" value="Protein kinase-like (PK-like)"/>
    <property type="match status" value="1"/>
</dbReference>
<evidence type="ECO:0000313" key="11">
    <source>
        <dbReference type="EMBL" id="SEK66632.1"/>
    </source>
</evidence>
<keyword evidence="6 7" id="KW-0046">Antibiotic resistance</keyword>
<gene>
    <name evidence="11" type="ORF">SAMN05660976_00950</name>
</gene>
<dbReference type="Gene3D" id="3.30.200.20">
    <property type="entry name" value="Phosphorylase Kinase, domain 1"/>
    <property type="match status" value="1"/>
</dbReference>
<dbReference type="InterPro" id="IPR011009">
    <property type="entry name" value="Kinase-like_dom_sf"/>
</dbReference>
<evidence type="ECO:0000256" key="4">
    <source>
        <dbReference type="ARBA" id="ARBA00022777"/>
    </source>
</evidence>
<feature type="active site" description="Proton acceptor" evidence="8">
    <location>
        <position position="202"/>
    </location>
</feature>
<evidence type="ECO:0000256" key="7">
    <source>
        <dbReference type="PIRNR" id="PIRNR000706"/>
    </source>
</evidence>
<protein>
    <submittedName>
        <fullName evidence="11">Kanamycin kinase</fullName>
    </submittedName>
</protein>
<dbReference type="CDD" id="cd05150">
    <property type="entry name" value="APH"/>
    <property type="match status" value="1"/>
</dbReference>
<dbReference type="InterPro" id="IPR002575">
    <property type="entry name" value="Aminoglycoside_PTrfase"/>
</dbReference>
<dbReference type="Pfam" id="PF01636">
    <property type="entry name" value="APH"/>
    <property type="match status" value="1"/>
</dbReference>
<dbReference type="STRING" id="46177.SAMN05660976_00950"/>
<sequence>MNAPLPETGKTVLSAIPSGPVPVPRVVAELAGRDRVTPVWRNQLGGLTFRLEGPGGVRYAKWVAAGTPELDLPGEAERLAWAGRWAVVPRVLELGADAEGAWLVTAEAPGRSAVEPRWMADPATAAAGIGRGLRLLHDALPVAECPYDWSVERRLPRADERVAEGEGPADWSPEHRHLSLEEARARLGDPPPIDRLVVCHGDACVPNTLLHDDGTPASHVDLDSLGVADRWADLAVAAWSTEWNYGPGYDTILYAAYGVEPDAERIAYYRLLWDLT</sequence>
<evidence type="ECO:0000256" key="2">
    <source>
        <dbReference type="ARBA" id="ARBA00022679"/>
    </source>
</evidence>
<dbReference type="GO" id="GO:0046677">
    <property type="term" value="P:response to antibiotic"/>
    <property type="evidence" value="ECO:0007669"/>
    <property type="project" value="UniProtKB-KW"/>
</dbReference>
<keyword evidence="9" id="KW-0460">Magnesium</keyword>
<organism evidence="11 12">
    <name type="scientific">Nonomuraea pusilla</name>
    <dbReference type="NCBI Taxonomy" id="46177"/>
    <lineage>
        <taxon>Bacteria</taxon>
        <taxon>Bacillati</taxon>
        <taxon>Actinomycetota</taxon>
        <taxon>Actinomycetes</taxon>
        <taxon>Streptosporangiales</taxon>
        <taxon>Streptosporangiaceae</taxon>
        <taxon>Nonomuraea</taxon>
    </lineage>
</organism>